<dbReference type="AlphaFoldDB" id="A0AAW8DFY4"/>
<accession>A0AAW8DFY4</accession>
<protein>
    <recommendedName>
        <fullName evidence="6">Transposase</fullName>
    </recommendedName>
</protein>
<name>A0AAW8DFY4_9MICC</name>
<feature type="compositionally biased region" description="Basic and acidic residues" evidence="1">
    <location>
        <begin position="182"/>
        <end position="218"/>
    </location>
</feature>
<comment type="caution">
    <text evidence="2">The sequence shown here is derived from an EMBL/GenBank/DDBJ whole genome shotgun (WGS) entry which is preliminary data.</text>
</comment>
<sequence>MNLAGIAVELYTLVPSAFTAARTARAKEAKSDGDAELAKQIAQLPKPSTAAWAVNMLVRHGTKEFAGVLELGASLGRAQEQQDHDRLRTLGQQRPRVLGAAVEQARAVAEGLGVKVSGAAAMEIEATLRAAMTDPGAAAALRSGQLVRSLATNGLEPVDLSGAVAIAGALPAVDVTQEEPDDGGRQRGRADSQRARADSEREREKAQTVLAEAERSADKADLELAQAEREKSEALRRSEQLAVDVKAAKDKLAALQQELAATEWAITLAERDRKLAARLAERERRAAETARARLEGLS</sequence>
<evidence type="ECO:0000313" key="4">
    <source>
        <dbReference type="Proteomes" id="UP001230951"/>
    </source>
</evidence>
<dbReference type="EMBL" id="JAUSRG010000012">
    <property type="protein sequence ID" value="MDP9906590.1"/>
    <property type="molecule type" value="Genomic_DNA"/>
</dbReference>
<dbReference type="Proteomes" id="UP001230951">
    <property type="component" value="Unassembled WGS sequence"/>
</dbReference>
<evidence type="ECO:0000313" key="3">
    <source>
        <dbReference type="EMBL" id="MDQ0181352.1"/>
    </source>
</evidence>
<organism evidence="2 5">
    <name type="scientific">Arthrobacter bambusae</name>
    <dbReference type="NCBI Taxonomy" id="1338426"/>
    <lineage>
        <taxon>Bacteria</taxon>
        <taxon>Bacillati</taxon>
        <taxon>Actinomycetota</taxon>
        <taxon>Actinomycetes</taxon>
        <taxon>Micrococcales</taxon>
        <taxon>Micrococcaceae</taxon>
        <taxon>Arthrobacter</taxon>
    </lineage>
</organism>
<evidence type="ECO:0008006" key="6">
    <source>
        <dbReference type="Google" id="ProtNLM"/>
    </source>
</evidence>
<dbReference type="RefSeq" id="WP_284989576.1">
    <property type="nucleotide sequence ID" value="NZ_JAUSRG010000012.1"/>
</dbReference>
<evidence type="ECO:0000313" key="5">
    <source>
        <dbReference type="Proteomes" id="UP001242995"/>
    </source>
</evidence>
<dbReference type="EMBL" id="JAUSTF010000006">
    <property type="protein sequence ID" value="MDQ0181352.1"/>
    <property type="molecule type" value="Genomic_DNA"/>
</dbReference>
<dbReference type="Proteomes" id="UP001242995">
    <property type="component" value="Unassembled WGS sequence"/>
</dbReference>
<gene>
    <name evidence="2" type="ORF">J2S90_003574</name>
    <name evidence="3" type="ORF">J2S93_002790</name>
</gene>
<evidence type="ECO:0000256" key="1">
    <source>
        <dbReference type="SAM" id="MobiDB-lite"/>
    </source>
</evidence>
<evidence type="ECO:0000313" key="2">
    <source>
        <dbReference type="EMBL" id="MDP9906590.1"/>
    </source>
</evidence>
<reference evidence="2 4" key="1">
    <citation type="submission" date="2023-07" db="EMBL/GenBank/DDBJ databases">
        <title>Sorghum-associated microbial communities from plants grown in Nebraska, USA.</title>
        <authorList>
            <person name="Schachtman D."/>
        </authorList>
    </citation>
    <scope>NUCLEOTIDE SEQUENCE</scope>
    <source>
        <strain evidence="2">DS1006</strain>
        <strain evidence="3 4">DS1016</strain>
    </source>
</reference>
<feature type="region of interest" description="Disordered" evidence="1">
    <location>
        <begin position="174"/>
        <end position="218"/>
    </location>
</feature>
<proteinExistence type="predicted"/>
<keyword evidence="4" id="KW-1185">Reference proteome</keyword>